<dbReference type="Pfam" id="PF00128">
    <property type="entry name" value="Alpha-amylase"/>
    <property type="match status" value="1"/>
</dbReference>
<comment type="caution">
    <text evidence="3">The sequence shown here is derived from an EMBL/GenBank/DDBJ whole genome shotgun (WGS) entry which is preliminary data.</text>
</comment>
<dbReference type="Proteomes" id="UP001203338">
    <property type="component" value="Unassembled WGS sequence"/>
</dbReference>
<sequence length="556" mass="63133">MNSDSGLNKQESLRGNLVSDPDWWRGAVIYQIYPRSFADSNGDGIGDLKGITGKLSYIAELGADAIWISPFCKSPMDDFGYDVSDYKDVDPIFGNLADFQELVIAAHKFGLRVMTDLVISHTSGQHKWFQESRQNKTNSKADWYVWADPKPDGSMPNNWLSIFGGSAWQWEPRREQYYLHNFLRSQPDLNFHNPDVQDAVLDAARFWLDLGVDGFRLDTVNFYFHDQQLRNNPPLEDRTQLTTMESCNPYGYQNHLYDKTRPENLHFLKRLRSLLDEYPDTTMVGEVGADQDTGRVLREYTSGDSRLHMAYSFELLSGQPTPAHIRDSVEILETSIGEGWLSYAMSNHDVVRAGTRAGEDVDSHQAAPVFIAVTSCLRGSPCIYQGEELGFTEADVAFEDLQDPYGIEFWPEFKGRDGCRTPIAWEESEHGGFSAGKPWLPVAKEHIEYCVERQRVDSDLPLQKVKNFLNWRKGQNTLKKGSIKFVESGSEQLLSFVRTNENEKLLCVFNLSDSQQEVALDDYSCDELLSGHGFKATVAAEKLILPAWQAAWLRLV</sequence>
<dbReference type="CDD" id="cd11330">
    <property type="entry name" value="AmyAc_OligoGlu"/>
    <property type="match status" value="1"/>
</dbReference>
<reference evidence="3 4" key="1">
    <citation type="submission" date="2022-05" db="EMBL/GenBank/DDBJ databases">
        <authorList>
            <person name="Park J.-S."/>
        </authorList>
    </citation>
    <scope>NUCLEOTIDE SEQUENCE [LARGE SCALE GENOMIC DNA]</scope>
    <source>
        <strain evidence="3 4">2012CJ34-2</strain>
    </source>
</reference>
<dbReference type="SUPFAM" id="SSF51445">
    <property type="entry name" value="(Trans)glycosidases"/>
    <property type="match status" value="1"/>
</dbReference>
<gene>
    <name evidence="3" type="ORF">M3P05_12720</name>
</gene>
<feature type="domain" description="Glycosyl hydrolase family 13 catalytic" evidence="2">
    <location>
        <begin position="31"/>
        <end position="420"/>
    </location>
</feature>
<dbReference type="RefSeq" id="WP_249700072.1">
    <property type="nucleotide sequence ID" value="NZ_JAMFLX010000016.1"/>
</dbReference>
<dbReference type="InterPro" id="IPR013780">
    <property type="entry name" value="Glyco_hydro_b"/>
</dbReference>
<evidence type="ECO:0000313" key="4">
    <source>
        <dbReference type="Proteomes" id="UP001203338"/>
    </source>
</evidence>
<dbReference type="InterPro" id="IPR006047">
    <property type="entry name" value="GH13_cat_dom"/>
</dbReference>
<dbReference type="InterPro" id="IPR032091">
    <property type="entry name" value="Malt_amylase-like_C"/>
</dbReference>
<dbReference type="Gene3D" id="2.60.40.1180">
    <property type="entry name" value="Golgi alpha-mannosidase II"/>
    <property type="match status" value="1"/>
</dbReference>
<name>A0ABT0PJ70_9GAMM</name>
<dbReference type="Gene3D" id="3.90.400.10">
    <property type="entry name" value="Oligo-1,6-glucosidase, Domain 2"/>
    <property type="match status" value="1"/>
</dbReference>
<accession>A0ABT0PJ70</accession>
<dbReference type="Gene3D" id="3.20.20.80">
    <property type="entry name" value="Glycosidases"/>
    <property type="match status" value="1"/>
</dbReference>
<evidence type="ECO:0000256" key="1">
    <source>
        <dbReference type="ARBA" id="ARBA00008061"/>
    </source>
</evidence>
<dbReference type="SUPFAM" id="SSF51011">
    <property type="entry name" value="Glycosyl hydrolase domain"/>
    <property type="match status" value="1"/>
</dbReference>
<protein>
    <submittedName>
        <fullName evidence="3">Alpha-glucosidase family protein</fullName>
    </submittedName>
</protein>
<proteinExistence type="inferred from homology"/>
<evidence type="ECO:0000313" key="3">
    <source>
        <dbReference type="EMBL" id="MCL6270787.1"/>
    </source>
</evidence>
<organism evidence="3 4">
    <name type="scientific">Parendozoicomonas callyspongiae</name>
    <dbReference type="NCBI Taxonomy" id="2942213"/>
    <lineage>
        <taxon>Bacteria</taxon>
        <taxon>Pseudomonadati</taxon>
        <taxon>Pseudomonadota</taxon>
        <taxon>Gammaproteobacteria</taxon>
        <taxon>Oceanospirillales</taxon>
        <taxon>Endozoicomonadaceae</taxon>
        <taxon>Parendozoicomonas</taxon>
    </lineage>
</organism>
<dbReference type="PANTHER" id="PTHR10357:SF179">
    <property type="entry name" value="NEUTRAL AND BASIC AMINO ACID TRANSPORT PROTEIN RBAT"/>
    <property type="match status" value="1"/>
</dbReference>
<dbReference type="InterPro" id="IPR045857">
    <property type="entry name" value="O16G_dom_2"/>
</dbReference>
<dbReference type="InterPro" id="IPR017853">
    <property type="entry name" value="GH"/>
</dbReference>
<dbReference type="EMBL" id="JAMFLX010000016">
    <property type="protein sequence ID" value="MCL6270787.1"/>
    <property type="molecule type" value="Genomic_DNA"/>
</dbReference>
<evidence type="ECO:0000259" key="2">
    <source>
        <dbReference type="SMART" id="SM00642"/>
    </source>
</evidence>
<comment type="similarity">
    <text evidence="1">Belongs to the glycosyl hydrolase 13 family.</text>
</comment>
<dbReference type="Pfam" id="PF16657">
    <property type="entry name" value="Malt_amylase_C"/>
    <property type="match status" value="1"/>
</dbReference>
<keyword evidence="4" id="KW-1185">Reference proteome</keyword>
<dbReference type="PANTHER" id="PTHR10357">
    <property type="entry name" value="ALPHA-AMYLASE FAMILY MEMBER"/>
    <property type="match status" value="1"/>
</dbReference>
<dbReference type="SMART" id="SM00642">
    <property type="entry name" value="Aamy"/>
    <property type="match status" value="1"/>
</dbReference>